<dbReference type="Gene3D" id="2.60.120.260">
    <property type="entry name" value="Galactose-binding domain-like"/>
    <property type="match status" value="1"/>
</dbReference>
<dbReference type="InterPro" id="IPR001173">
    <property type="entry name" value="Glyco_trans_2-like"/>
</dbReference>
<organism evidence="3 4">
    <name type="scientific">Cymbomonas tetramitiformis</name>
    <dbReference type="NCBI Taxonomy" id="36881"/>
    <lineage>
        <taxon>Eukaryota</taxon>
        <taxon>Viridiplantae</taxon>
        <taxon>Chlorophyta</taxon>
        <taxon>Pyramimonadophyceae</taxon>
        <taxon>Pyramimonadales</taxon>
        <taxon>Pyramimonadaceae</taxon>
        <taxon>Cymbomonas</taxon>
    </lineage>
</organism>
<gene>
    <name evidence="3" type="ORF">CYMTET_54711</name>
</gene>
<dbReference type="Proteomes" id="UP001190700">
    <property type="component" value="Unassembled WGS sequence"/>
</dbReference>
<feature type="domain" description="Glycosyltransferase 2-like" evidence="2">
    <location>
        <begin position="581"/>
        <end position="699"/>
    </location>
</feature>
<dbReference type="PANTHER" id="PTHR22916:SF3">
    <property type="entry name" value="UDP-GLCNAC:BETAGAL BETA-1,3-N-ACETYLGLUCOSAMINYLTRANSFERASE-LIKE PROTEIN 1"/>
    <property type="match status" value="1"/>
</dbReference>
<keyword evidence="4" id="KW-1185">Reference proteome</keyword>
<dbReference type="PANTHER" id="PTHR22916">
    <property type="entry name" value="GLYCOSYLTRANSFERASE"/>
    <property type="match status" value="1"/>
</dbReference>
<dbReference type="InterPro" id="IPR029044">
    <property type="entry name" value="Nucleotide-diphossugar_trans"/>
</dbReference>
<reference evidence="3 4" key="1">
    <citation type="journal article" date="2015" name="Genome Biol. Evol.">
        <title>Comparative Genomics of a Bacterivorous Green Alga Reveals Evolutionary Causalities and Consequences of Phago-Mixotrophic Mode of Nutrition.</title>
        <authorList>
            <person name="Burns J.A."/>
            <person name="Paasch A."/>
            <person name="Narechania A."/>
            <person name="Kim E."/>
        </authorList>
    </citation>
    <scope>NUCLEOTIDE SEQUENCE [LARGE SCALE GENOMIC DNA]</scope>
    <source>
        <strain evidence="3 4">PLY_AMNH</strain>
    </source>
</reference>
<dbReference type="SUPFAM" id="SSF53756">
    <property type="entry name" value="UDP-Glycosyltransferase/glycogen phosphorylase"/>
    <property type="match status" value="1"/>
</dbReference>
<sequence length="1052" mass="115452">MASTISRNFVVSSILAILVVNTCFLYWAATTTSSYAAPPLRETFEGFSQGAETAVEPAGQVGPGILRGGLERLISGYASLEGEVQHLPLLDALPCEYDLIEDDMLPLTVLLVVDYTTGGAALHRHDQLWAGMAHMLTEQGTKGVTVLFAAGAETDWAQTAVRNARNRYRGNTISFATLPPPRVPRSAPPQVAVAYDVYEWLQNEHQFDVVYFIDWGGLGYFAMTAKKQGLAFHDIELGVLLTGPRVWEAVYGAEAPALHTPASLEASFMERLMVEKADVVVARGNFLVQWLRDRGWIFPPKTVVATFPAPHTRLPASQRGGPQSGVPIVQELVYVGALDAQSGLLLFLEAVERVLCEGGEQKNLGLKALTFSGPNALLDPRQRDVAACPNSPPEGSSPPAECVYGHEHIMRTMQNWQKKRCDGKRDRDCIAQIPSVTVETQWEMSTLLSYLVDGRGRLAVLPAPMDSPDTILQQIMEVKAPFISSDVGMARELISAGQHDHVLFKPRPAMLSKLLNQVLGSGGAPIAEDAANRSIAVAPLQWKRWHDCFSKMYGQRISVNQDGALKPAPQENGPGVLVTCVLVHHDRQRHLASALASLRAQDYPHLEVVLVDDGSSSAEALRYLEEISAEDSWFTQRGWRALRLHGMYVGAARNAGWRAAKGQYVLFMDDDNYAKPHEVSRMVEVAQRTGADVVTCANDFMPPGVDAPALMAIPEGRYIPLGPALMPGVLRNVFGDANALFARSALDALSGGWPEETAYAVQDWELHTRAALRGLRLEVIPEALYWYRTTDNSMARSPATSANNLQFHLRPYVETLGPLGELATYTQQITLHAQALEQQVRRLREGTRSTELIVQSLYRQHCESRSRSTQRAGSRGHNFIQNARFDAVTAEGKLIGWIPHGNRGFSIIEGGRRGGGKALLLDLPSVAEVAGATQHVYIGQKDAAPLILQGWSRAVDGGISGVGEDDDYSLYADLFFVDGTHQWGYTLPFRASSTEWQHVHGVIHPSKPLLRIELVCLLRWRRGRAVFDDIRITSLDDGVCDVLDPPAAQSTM</sequence>
<dbReference type="GO" id="GO:0016758">
    <property type="term" value="F:hexosyltransferase activity"/>
    <property type="evidence" value="ECO:0007669"/>
    <property type="project" value="UniProtKB-ARBA"/>
</dbReference>
<evidence type="ECO:0000313" key="3">
    <source>
        <dbReference type="EMBL" id="KAK3235069.1"/>
    </source>
</evidence>
<comment type="caution">
    <text evidence="3">The sequence shown here is derived from an EMBL/GenBank/DDBJ whole genome shotgun (WGS) entry which is preliminary data.</text>
</comment>
<dbReference type="Gene3D" id="3.90.550.10">
    <property type="entry name" value="Spore Coat Polysaccharide Biosynthesis Protein SpsA, Chain A"/>
    <property type="match status" value="1"/>
</dbReference>
<dbReference type="Pfam" id="PF00535">
    <property type="entry name" value="Glycos_transf_2"/>
    <property type="match status" value="1"/>
</dbReference>
<feature type="transmembrane region" description="Helical" evidence="1">
    <location>
        <begin position="9"/>
        <end position="29"/>
    </location>
</feature>
<proteinExistence type="predicted"/>
<keyword evidence="1" id="KW-1133">Transmembrane helix</keyword>
<dbReference type="CDD" id="cd00761">
    <property type="entry name" value="Glyco_tranf_GTA_type"/>
    <property type="match status" value="1"/>
</dbReference>
<evidence type="ECO:0000313" key="4">
    <source>
        <dbReference type="Proteomes" id="UP001190700"/>
    </source>
</evidence>
<evidence type="ECO:0000256" key="1">
    <source>
        <dbReference type="SAM" id="Phobius"/>
    </source>
</evidence>
<name>A0AAE0BG60_9CHLO</name>
<accession>A0AAE0BG60</accession>
<dbReference type="AlphaFoldDB" id="A0AAE0BG60"/>
<keyword evidence="1" id="KW-0812">Transmembrane</keyword>
<keyword evidence="1" id="KW-0472">Membrane</keyword>
<protein>
    <recommendedName>
        <fullName evidence="2">Glycosyltransferase 2-like domain-containing protein</fullName>
    </recommendedName>
</protein>
<evidence type="ECO:0000259" key="2">
    <source>
        <dbReference type="Pfam" id="PF00535"/>
    </source>
</evidence>
<dbReference type="EMBL" id="LGRX02035377">
    <property type="protein sequence ID" value="KAK3235069.1"/>
    <property type="molecule type" value="Genomic_DNA"/>
</dbReference>
<dbReference type="SUPFAM" id="SSF53448">
    <property type="entry name" value="Nucleotide-diphospho-sugar transferases"/>
    <property type="match status" value="1"/>
</dbReference>